<dbReference type="InterPro" id="IPR011032">
    <property type="entry name" value="GroES-like_sf"/>
</dbReference>
<dbReference type="Pfam" id="PF08240">
    <property type="entry name" value="ADH_N"/>
    <property type="match status" value="1"/>
</dbReference>
<dbReference type="InterPro" id="IPR013154">
    <property type="entry name" value="ADH-like_N"/>
</dbReference>
<comment type="caution">
    <text evidence="2">The sequence shown here is derived from an EMBL/GenBank/DDBJ whole genome shotgun (WGS) entry which is preliminary data.</text>
</comment>
<keyword evidence="3" id="KW-1185">Reference proteome</keyword>
<dbReference type="GO" id="GO:0005739">
    <property type="term" value="C:mitochondrion"/>
    <property type="evidence" value="ECO:0007669"/>
    <property type="project" value="TreeGrafter"/>
</dbReference>
<protein>
    <recommendedName>
        <fullName evidence="1">Enoyl reductase (ER) domain-containing protein</fullName>
    </recommendedName>
</protein>
<dbReference type="PANTHER" id="PTHR11695:SF294">
    <property type="entry name" value="RETICULON-4-INTERACTING PROTEIN 1, MITOCHONDRIAL"/>
    <property type="match status" value="1"/>
</dbReference>
<reference evidence="2 3" key="1">
    <citation type="submission" date="2019-02" db="EMBL/GenBank/DDBJ databases">
        <title>Genome sequencing of the rare red list fungi Phlebia centrifuga.</title>
        <authorList>
            <person name="Buettner E."/>
            <person name="Kellner H."/>
        </authorList>
    </citation>
    <scope>NUCLEOTIDE SEQUENCE [LARGE SCALE GENOMIC DNA]</scope>
    <source>
        <strain evidence="2 3">DSM 108282</strain>
    </source>
</reference>
<gene>
    <name evidence="2" type="ORF">EW026_g3627</name>
</gene>
<dbReference type="SUPFAM" id="SSF51735">
    <property type="entry name" value="NAD(P)-binding Rossmann-fold domains"/>
    <property type="match status" value="1"/>
</dbReference>
<evidence type="ECO:0000259" key="1">
    <source>
        <dbReference type="SMART" id="SM00829"/>
    </source>
</evidence>
<dbReference type="Gene3D" id="3.40.50.720">
    <property type="entry name" value="NAD(P)-binding Rossmann-like Domain"/>
    <property type="match status" value="1"/>
</dbReference>
<dbReference type="PANTHER" id="PTHR11695">
    <property type="entry name" value="ALCOHOL DEHYDROGENASE RELATED"/>
    <property type="match status" value="1"/>
</dbReference>
<proteinExistence type="predicted"/>
<dbReference type="InterPro" id="IPR036291">
    <property type="entry name" value="NAD(P)-bd_dom_sf"/>
</dbReference>
<dbReference type="SMART" id="SM00829">
    <property type="entry name" value="PKS_ER"/>
    <property type="match status" value="1"/>
</dbReference>
<organism evidence="2 3">
    <name type="scientific">Hermanssonia centrifuga</name>
    <dbReference type="NCBI Taxonomy" id="98765"/>
    <lineage>
        <taxon>Eukaryota</taxon>
        <taxon>Fungi</taxon>
        <taxon>Dikarya</taxon>
        <taxon>Basidiomycota</taxon>
        <taxon>Agaricomycotina</taxon>
        <taxon>Agaricomycetes</taxon>
        <taxon>Polyporales</taxon>
        <taxon>Meruliaceae</taxon>
        <taxon>Hermanssonia</taxon>
    </lineage>
</organism>
<feature type="domain" description="Enoyl reductase (ER)" evidence="1">
    <location>
        <begin position="20"/>
        <end position="346"/>
    </location>
</feature>
<dbReference type="EMBL" id="SGPJ01000112">
    <property type="protein sequence ID" value="THG98592.1"/>
    <property type="molecule type" value="Genomic_DNA"/>
</dbReference>
<dbReference type="SUPFAM" id="SSF50129">
    <property type="entry name" value="GroES-like"/>
    <property type="match status" value="1"/>
</dbReference>
<evidence type="ECO:0000313" key="3">
    <source>
        <dbReference type="Proteomes" id="UP000309038"/>
    </source>
</evidence>
<accession>A0A4V3XAL8</accession>
<dbReference type="Gene3D" id="3.90.180.10">
    <property type="entry name" value="Medium-chain alcohol dehydrogenases, catalytic domain"/>
    <property type="match status" value="1"/>
</dbReference>
<sequence>MSTQSVPQIQKAWLILRKGKPSDVLALKQDVAVPSKLSKGEVLVRVQAAAMNPVGYKVMGFLPNFIARRPHVAEHDFTGIIANANGTELENGQAVYGFVPVQLKLKTKQGSLAQYLRVPASHCVPRPSTLTPTQAAGLTLSGLTAYQALFNIAKLEPGQSLFINGGSTAVGIYATQLAKAIGCTVTVSASGKKEDFVRSFGVDNFVDYTKGPVHEQLARNPPSPKFHVIFEAVGGTDVALYTSSEAYLAPGGIFVSVGIHPHGGMSGYKQALHYLWELNRPSLFGGIQRKWKLILVAFDRESLERYSEFVADGKVKPAVDSVYAFEDVQEAYARIMSSRASGKVVVKVDPTVE</sequence>
<dbReference type="Proteomes" id="UP000309038">
    <property type="component" value="Unassembled WGS sequence"/>
</dbReference>
<dbReference type="CDD" id="cd08267">
    <property type="entry name" value="MDR1"/>
    <property type="match status" value="1"/>
</dbReference>
<dbReference type="AlphaFoldDB" id="A0A4V3XAL8"/>
<dbReference type="Pfam" id="PF13602">
    <property type="entry name" value="ADH_zinc_N_2"/>
    <property type="match status" value="1"/>
</dbReference>
<dbReference type="InterPro" id="IPR020843">
    <property type="entry name" value="ER"/>
</dbReference>
<dbReference type="GO" id="GO:0016491">
    <property type="term" value="F:oxidoreductase activity"/>
    <property type="evidence" value="ECO:0007669"/>
    <property type="project" value="InterPro"/>
</dbReference>
<dbReference type="InterPro" id="IPR050700">
    <property type="entry name" value="YIM1/Zinc_Alcohol_DH_Fams"/>
</dbReference>
<name>A0A4V3XAL8_9APHY</name>
<evidence type="ECO:0000313" key="2">
    <source>
        <dbReference type="EMBL" id="THG98592.1"/>
    </source>
</evidence>